<dbReference type="InterPro" id="IPR002104">
    <property type="entry name" value="Integrase_catalytic"/>
</dbReference>
<feature type="domain" description="Tyr recombinase" evidence="3">
    <location>
        <begin position="258"/>
        <end position="448"/>
    </location>
</feature>
<evidence type="ECO:0000256" key="2">
    <source>
        <dbReference type="ARBA" id="ARBA00023172"/>
    </source>
</evidence>
<dbReference type="AlphaFoldDB" id="A0A2K9Z387"/>
<dbReference type="EMBL" id="CP025012">
    <property type="protein sequence ID" value="AUW42695.1"/>
    <property type="molecule type" value="Genomic_DNA"/>
</dbReference>
<dbReference type="InterPro" id="IPR046668">
    <property type="entry name" value="DUF6538"/>
</dbReference>
<dbReference type="SUPFAM" id="SSF56349">
    <property type="entry name" value="DNA breaking-rejoining enzymes"/>
    <property type="match status" value="1"/>
</dbReference>
<dbReference type="Gene3D" id="1.10.443.10">
    <property type="entry name" value="Intergrase catalytic core"/>
    <property type="match status" value="1"/>
</dbReference>
<dbReference type="PANTHER" id="PTHR30349">
    <property type="entry name" value="PHAGE INTEGRASE-RELATED"/>
    <property type="match status" value="1"/>
</dbReference>
<dbReference type="RefSeq" id="WP_245457551.1">
    <property type="nucleotide sequence ID" value="NZ_CP025012.1"/>
</dbReference>
<accession>A0A2K9Z387</accession>
<dbReference type="InterPro" id="IPR011010">
    <property type="entry name" value="DNA_brk_join_enz"/>
</dbReference>
<protein>
    <submittedName>
        <fullName evidence="4">Integrase</fullName>
    </submittedName>
</protein>
<organism evidence="4 5">
    <name type="scientific">Rhizobium leguminosarum</name>
    <dbReference type="NCBI Taxonomy" id="384"/>
    <lineage>
        <taxon>Bacteria</taxon>
        <taxon>Pseudomonadati</taxon>
        <taxon>Pseudomonadota</taxon>
        <taxon>Alphaproteobacteria</taxon>
        <taxon>Hyphomicrobiales</taxon>
        <taxon>Rhizobiaceae</taxon>
        <taxon>Rhizobium/Agrobacterium group</taxon>
        <taxon>Rhizobium</taxon>
    </lineage>
</organism>
<dbReference type="Proteomes" id="UP000238523">
    <property type="component" value="Chromosome"/>
</dbReference>
<keyword evidence="1" id="KW-0229">DNA integration</keyword>
<dbReference type="GO" id="GO:0015074">
    <property type="term" value="P:DNA integration"/>
    <property type="evidence" value="ECO:0007669"/>
    <property type="project" value="UniProtKB-KW"/>
</dbReference>
<dbReference type="InterPro" id="IPR013762">
    <property type="entry name" value="Integrase-like_cat_sf"/>
</dbReference>
<proteinExistence type="predicted"/>
<evidence type="ECO:0000313" key="5">
    <source>
        <dbReference type="Proteomes" id="UP000238523"/>
    </source>
</evidence>
<evidence type="ECO:0000256" key="1">
    <source>
        <dbReference type="ARBA" id="ARBA00022908"/>
    </source>
</evidence>
<dbReference type="Pfam" id="PF20172">
    <property type="entry name" value="DUF6538"/>
    <property type="match status" value="1"/>
</dbReference>
<dbReference type="GO" id="GO:0003677">
    <property type="term" value="F:DNA binding"/>
    <property type="evidence" value="ECO:0007669"/>
    <property type="project" value="InterPro"/>
</dbReference>
<dbReference type="Pfam" id="PF00589">
    <property type="entry name" value="Phage_integrase"/>
    <property type="match status" value="1"/>
</dbReference>
<reference evidence="4 5" key="1">
    <citation type="submission" date="2017-11" db="EMBL/GenBank/DDBJ databases">
        <title>Complete genome of Rhizobium leguminosarum Norway, an ineffective micro-symbiont.</title>
        <authorList>
            <person name="Hoffrichter A."/>
            <person name="Liang J."/>
            <person name="Brachmann A."/>
            <person name="Marin M."/>
        </authorList>
    </citation>
    <scope>NUCLEOTIDE SEQUENCE [LARGE SCALE GENOMIC DNA]</scope>
    <source>
        <strain evidence="4 5">Norway</strain>
    </source>
</reference>
<evidence type="ECO:0000259" key="3">
    <source>
        <dbReference type="PROSITE" id="PS51898"/>
    </source>
</evidence>
<name>A0A2K9Z387_RHILE</name>
<dbReference type="PANTHER" id="PTHR30349:SF64">
    <property type="entry name" value="PROPHAGE INTEGRASE INTD-RELATED"/>
    <property type="match status" value="1"/>
</dbReference>
<dbReference type="InterPro" id="IPR050090">
    <property type="entry name" value="Tyrosine_recombinase_XerCD"/>
</dbReference>
<gene>
    <name evidence="4" type="ORF">CUJ84_Chr002339</name>
</gene>
<dbReference type="PROSITE" id="PS51898">
    <property type="entry name" value="TYR_RECOMBINASE"/>
    <property type="match status" value="1"/>
</dbReference>
<keyword evidence="2" id="KW-0233">DNA recombination</keyword>
<sequence length="459" mass="52288">MEMPDDRYLTRRNGVYCYKRRVPAVVADEDNRGPIIRISLKTRDLAKARLLRDGYARADDDLWGAYLASDSKEAATKRYLSAVRRLAALGFTYRTTMEILQVATRDELFDRVRALMDCKPNSPTADALLGTVERPEVTIRAVFDVYVNEIATSEIANKSPGQRRGWLNTKRRALNNFVAVVGDKPIGLITREDGKAFYKWWQQKIAPPSVDGKKQPATHTPTCGNRDIGNMRLLYQKYHEYMGEEDVKNPFAKLGFSEKTKRTRPPFERGWILEKILAPGALRTLNDEARAIVLILIETGARLSEIANLNGQQIFVGLMDLTPHINVRGHDEDEDEDDGTREVKTNSSIREIPLVGVALEALKKFPDGFPRYRDKGTHLSNTLNKYFREHHLFPSKKHKIYSLRHSFEDRMTEAGIDTEVRMLLMGHTSSRPKYGKKGSLAFQRKELLKIALPFDPAIV</sequence>
<evidence type="ECO:0000313" key="4">
    <source>
        <dbReference type="EMBL" id="AUW42695.1"/>
    </source>
</evidence>
<dbReference type="GO" id="GO:0006310">
    <property type="term" value="P:DNA recombination"/>
    <property type="evidence" value="ECO:0007669"/>
    <property type="project" value="UniProtKB-KW"/>
</dbReference>